<reference evidence="6 7" key="1">
    <citation type="submission" date="2018-11" db="EMBL/GenBank/DDBJ databases">
        <title>YIM 102482-1 draft genome.</title>
        <authorList>
            <person name="Li G."/>
            <person name="Jiang Y."/>
        </authorList>
    </citation>
    <scope>NUCLEOTIDE SEQUENCE [LARGE SCALE GENOMIC DNA]</scope>
    <source>
        <strain evidence="6 7">YIM 102482-1</strain>
    </source>
</reference>
<name>A0A3P3VTT1_9MICO</name>
<dbReference type="Proteomes" id="UP000274391">
    <property type="component" value="Unassembled WGS sequence"/>
</dbReference>
<keyword evidence="4" id="KW-0804">Transcription</keyword>
<dbReference type="Pfam" id="PF00126">
    <property type="entry name" value="HTH_1"/>
    <property type="match status" value="1"/>
</dbReference>
<dbReference type="PANTHER" id="PTHR30346">
    <property type="entry name" value="TRANSCRIPTIONAL DUAL REGULATOR HCAR-RELATED"/>
    <property type="match status" value="1"/>
</dbReference>
<dbReference type="Pfam" id="PF03466">
    <property type="entry name" value="LysR_substrate"/>
    <property type="match status" value="1"/>
</dbReference>
<evidence type="ECO:0000256" key="3">
    <source>
        <dbReference type="ARBA" id="ARBA00023125"/>
    </source>
</evidence>
<dbReference type="PANTHER" id="PTHR30346:SF29">
    <property type="entry name" value="LYSR SUBSTRATE-BINDING"/>
    <property type="match status" value="1"/>
</dbReference>
<feature type="domain" description="HTH lysR-type" evidence="5">
    <location>
        <begin position="8"/>
        <end position="65"/>
    </location>
</feature>
<dbReference type="EMBL" id="RQVS01000016">
    <property type="protein sequence ID" value="RRJ85854.1"/>
    <property type="molecule type" value="Genomic_DNA"/>
</dbReference>
<keyword evidence="2" id="KW-0805">Transcription regulation</keyword>
<dbReference type="PROSITE" id="PS50931">
    <property type="entry name" value="HTH_LYSR"/>
    <property type="match status" value="1"/>
</dbReference>
<dbReference type="SUPFAM" id="SSF53850">
    <property type="entry name" value="Periplasmic binding protein-like II"/>
    <property type="match status" value="1"/>
</dbReference>
<dbReference type="InterPro" id="IPR036388">
    <property type="entry name" value="WH-like_DNA-bd_sf"/>
</dbReference>
<sequence length="303" mass="32672">MNPDLAALDLRGLRAFVAVAEHGSVSTAATALGWSHPTVDHHLRGLERLISAPLLERSPRGTQPTELGELLLPRIRQVLALAQETVSAAHEWVRHRRQRVRIGAYPTAGTVLIPPLLERFAGSDIDLAVTLDETGALVEQLDGGMLDLAVIFTAGPDDDTLPRTRERFLLNSEPMRLLVPHTHPVHEATALRACADDRWAFGAGDRDPVDASVLRRCHDEGFEPVIGMRSDDYPATIDMIAAGLFVAVVPESVAQRADAGRDGRVRAVPIAGAPLRRDTVLAVERADAVVNEVAAALREIAAA</sequence>
<dbReference type="InterPro" id="IPR036390">
    <property type="entry name" value="WH_DNA-bd_sf"/>
</dbReference>
<dbReference type="Gene3D" id="1.10.10.10">
    <property type="entry name" value="Winged helix-like DNA-binding domain superfamily/Winged helix DNA-binding domain"/>
    <property type="match status" value="1"/>
</dbReference>
<keyword evidence="7" id="KW-1185">Reference proteome</keyword>
<evidence type="ECO:0000313" key="6">
    <source>
        <dbReference type="EMBL" id="RRJ85854.1"/>
    </source>
</evidence>
<dbReference type="GO" id="GO:0032993">
    <property type="term" value="C:protein-DNA complex"/>
    <property type="evidence" value="ECO:0007669"/>
    <property type="project" value="TreeGrafter"/>
</dbReference>
<dbReference type="Gene3D" id="3.40.190.10">
    <property type="entry name" value="Periplasmic binding protein-like II"/>
    <property type="match status" value="2"/>
</dbReference>
<evidence type="ECO:0000256" key="2">
    <source>
        <dbReference type="ARBA" id="ARBA00023015"/>
    </source>
</evidence>
<dbReference type="InterPro" id="IPR000847">
    <property type="entry name" value="LysR_HTH_N"/>
</dbReference>
<dbReference type="OrthoDB" id="3673085at2"/>
<dbReference type="GO" id="GO:0003677">
    <property type="term" value="F:DNA binding"/>
    <property type="evidence" value="ECO:0007669"/>
    <property type="project" value="UniProtKB-KW"/>
</dbReference>
<evidence type="ECO:0000256" key="1">
    <source>
        <dbReference type="ARBA" id="ARBA00009437"/>
    </source>
</evidence>
<gene>
    <name evidence="6" type="ORF">EG850_11535</name>
</gene>
<dbReference type="GO" id="GO:0003700">
    <property type="term" value="F:DNA-binding transcription factor activity"/>
    <property type="evidence" value="ECO:0007669"/>
    <property type="project" value="InterPro"/>
</dbReference>
<evidence type="ECO:0000313" key="7">
    <source>
        <dbReference type="Proteomes" id="UP000274391"/>
    </source>
</evidence>
<accession>A0A3P3VTT1</accession>
<dbReference type="RefSeq" id="WP_124973627.1">
    <property type="nucleotide sequence ID" value="NZ_RQVS01000016.1"/>
</dbReference>
<proteinExistence type="inferred from homology"/>
<organism evidence="6 7">
    <name type="scientific">Gulosibacter macacae</name>
    <dbReference type="NCBI Taxonomy" id="2488791"/>
    <lineage>
        <taxon>Bacteria</taxon>
        <taxon>Bacillati</taxon>
        <taxon>Actinomycetota</taxon>
        <taxon>Actinomycetes</taxon>
        <taxon>Micrococcales</taxon>
        <taxon>Microbacteriaceae</taxon>
        <taxon>Gulosibacter</taxon>
    </lineage>
</organism>
<comment type="caution">
    <text evidence="6">The sequence shown here is derived from an EMBL/GenBank/DDBJ whole genome shotgun (WGS) entry which is preliminary data.</text>
</comment>
<evidence type="ECO:0000259" key="5">
    <source>
        <dbReference type="PROSITE" id="PS50931"/>
    </source>
</evidence>
<dbReference type="AlphaFoldDB" id="A0A3P3VTT1"/>
<dbReference type="SUPFAM" id="SSF46785">
    <property type="entry name" value="Winged helix' DNA-binding domain"/>
    <property type="match status" value="1"/>
</dbReference>
<dbReference type="InterPro" id="IPR005119">
    <property type="entry name" value="LysR_subst-bd"/>
</dbReference>
<evidence type="ECO:0000256" key="4">
    <source>
        <dbReference type="ARBA" id="ARBA00023163"/>
    </source>
</evidence>
<protein>
    <submittedName>
        <fullName evidence="6">LysR family transcriptional regulator</fullName>
    </submittedName>
</protein>
<comment type="similarity">
    <text evidence="1">Belongs to the LysR transcriptional regulatory family.</text>
</comment>
<keyword evidence="3" id="KW-0238">DNA-binding</keyword>